<dbReference type="Gene3D" id="2.60.40.2440">
    <property type="entry name" value="Carbohydrate binding type-21 domain"/>
    <property type="match status" value="1"/>
</dbReference>
<feature type="compositionally biased region" description="Acidic residues" evidence="1">
    <location>
        <begin position="25"/>
        <end position="37"/>
    </location>
</feature>
<evidence type="ECO:0000256" key="1">
    <source>
        <dbReference type="SAM" id="MobiDB-lite"/>
    </source>
</evidence>
<dbReference type="InterPro" id="IPR038175">
    <property type="entry name" value="CBM21_dom_sf"/>
</dbReference>
<gene>
    <name evidence="4" type="primary">si:ch211-167b20.8</name>
</gene>
<evidence type="ECO:0000259" key="2">
    <source>
        <dbReference type="PROSITE" id="PS51159"/>
    </source>
</evidence>
<accession>A0A2D0R2W3</accession>
<dbReference type="PANTHER" id="PTHR12307:SF40">
    <property type="entry name" value="PROTEIN PHOSPHATASE 1 REGULATORY SUBUNIT 3F"/>
    <property type="match status" value="1"/>
</dbReference>
<feature type="compositionally biased region" description="Polar residues" evidence="1">
    <location>
        <begin position="355"/>
        <end position="364"/>
    </location>
</feature>
<dbReference type="PANTHER" id="PTHR12307">
    <property type="entry name" value="PROTEIN PHOSPHATASE 1 REGULATORY SUBUNIT"/>
    <property type="match status" value="1"/>
</dbReference>
<evidence type="ECO:0000313" key="3">
    <source>
        <dbReference type="Proteomes" id="UP000221080"/>
    </source>
</evidence>
<feature type="domain" description="CBM21" evidence="2">
    <location>
        <begin position="138"/>
        <end position="247"/>
    </location>
</feature>
<dbReference type="GO" id="GO:0008157">
    <property type="term" value="F:protein phosphatase 1 binding"/>
    <property type="evidence" value="ECO:0007669"/>
    <property type="project" value="TreeGrafter"/>
</dbReference>
<dbReference type="Proteomes" id="UP000221080">
    <property type="component" value="Chromosome 5"/>
</dbReference>
<dbReference type="InterPro" id="IPR005036">
    <property type="entry name" value="CBM21_dom"/>
</dbReference>
<dbReference type="KEGG" id="ipu:108265993"/>
<dbReference type="STRING" id="7998.ENSIPUP00000004786"/>
<dbReference type="GeneID" id="108265993"/>
<name>A0A2D0R2W3_ICTPU</name>
<evidence type="ECO:0000313" key="4">
    <source>
        <dbReference type="RefSeq" id="XP_017324396.1"/>
    </source>
</evidence>
<dbReference type="PROSITE" id="PS51159">
    <property type="entry name" value="CBM21"/>
    <property type="match status" value="1"/>
</dbReference>
<feature type="region of interest" description="Disordered" evidence="1">
    <location>
        <begin position="345"/>
        <end position="375"/>
    </location>
</feature>
<dbReference type="OrthoDB" id="8942186at2759"/>
<dbReference type="InterPro" id="IPR050782">
    <property type="entry name" value="PP1_regulatory_subunit_3"/>
</dbReference>
<dbReference type="CTD" id="89801"/>
<dbReference type="GO" id="GO:0000164">
    <property type="term" value="C:protein phosphatase type 1 complex"/>
    <property type="evidence" value="ECO:0007669"/>
    <property type="project" value="TreeGrafter"/>
</dbReference>
<feature type="region of interest" description="Disordered" evidence="1">
    <location>
        <begin position="564"/>
        <end position="610"/>
    </location>
</feature>
<reference evidence="3" key="1">
    <citation type="journal article" date="2016" name="Nat. Commun.">
        <title>The channel catfish genome sequence provides insights into the evolution of scale formation in teleosts.</title>
        <authorList>
            <person name="Liu Z."/>
            <person name="Liu S."/>
            <person name="Yao J."/>
            <person name="Bao L."/>
            <person name="Zhang J."/>
            <person name="Li Y."/>
            <person name="Jiang C."/>
            <person name="Sun L."/>
            <person name="Wang R."/>
            <person name="Zhang Y."/>
            <person name="Zhou T."/>
            <person name="Zeng Q."/>
            <person name="Fu Q."/>
            <person name="Gao S."/>
            <person name="Li N."/>
            <person name="Koren S."/>
            <person name="Jiang Y."/>
            <person name="Zimin A."/>
            <person name="Xu P."/>
            <person name="Phillippy A.M."/>
            <person name="Geng X."/>
            <person name="Song L."/>
            <person name="Sun F."/>
            <person name="Li C."/>
            <person name="Wang X."/>
            <person name="Chen A."/>
            <person name="Jin Y."/>
            <person name="Yuan Z."/>
            <person name="Yang Y."/>
            <person name="Tan S."/>
            <person name="Peatman E."/>
            <person name="Lu J."/>
            <person name="Qin Z."/>
            <person name="Dunham R."/>
            <person name="Li Z."/>
            <person name="Sonstegard T."/>
            <person name="Feng J."/>
            <person name="Danzmann R.G."/>
            <person name="Schroeder S."/>
            <person name="Scheffler B."/>
            <person name="Duke M.V."/>
            <person name="Ballard L."/>
            <person name="Kucuktas H."/>
            <person name="Kaltenboeck L."/>
            <person name="Liu H."/>
            <person name="Armbruster J."/>
            <person name="Xie Y."/>
            <person name="Kirby M.L."/>
            <person name="Tian Y."/>
            <person name="Flanagan M.E."/>
            <person name="Mu W."/>
            <person name="Waldbieser G.C."/>
        </authorList>
    </citation>
    <scope>NUCLEOTIDE SEQUENCE [LARGE SCALE GENOMIC DNA]</scope>
    <source>
        <strain evidence="3">SDA103</strain>
    </source>
</reference>
<dbReference type="GO" id="GO:0005979">
    <property type="term" value="P:regulation of glycogen biosynthetic process"/>
    <property type="evidence" value="ECO:0007669"/>
    <property type="project" value="TreeGrafter"/>
</dbReference>
<dbReference type="RefSeq" id="XP_017324396.1">
    <property type="nucleotide sequence ID" value="XM_017468907.3"/>
</dbReference>
<dbReference type="AlphaFoldDB" id="A0A2D0R2W3"/>
<keyword evidence="3" id="KW-1185">Reference proteome</keyword>
<sequence>MAQGNHLLTIPKQEGLFTTIKNDDSPVEDEDEEETEEDVRFIPRCSPVPRKRGPSITDETAEYMRIRLALPQRRVSFADAAGGDLVDVREIAVFDTADEEDNADWEEEEAKCRRAYLEPVYRVWPEFQARAESDLTLAVRANKVEVEKVTAVQDEPLAFDALICVLNVSYHKCVYVRSTMDGWITHTDSAAEYVQGSHDGDTDKFSARLSFAEPYLFNGARIDFVVRYETSDGEFWANNSGRNYSVSLVVSYEEDTVPVNKVDDREIKGILKPPRYRAEDDSDFCLDTDDGNGDNAEREAATALFSPVCPLVIEPEIDIEIPKALISSSKTKEDPTIAECPLLRADRQDEHPLQDLSTSPSQTGHLEKGQGRELLIPTENITFSIQDEAPDNDRTPNSDRHFVLSAESNQPFCPNRDNPESDTAVQEPFDLDISLPAMFPSIQDMGEDHRENDEIQPGERRMTQLQGQTSDMETEIDNTDSSLQELLESTQQCSLMELITANASKGDGDFVHSTGHDILFEESHEPLLENPEKQMIRRETSGKEQAGLMVGEEPDMIASSMRKPFEPTNLGQTREDILTKNVPSPPRSPDPELAEYQQQGQGPEPEVKEVPEVLSVNVDIPSGSECTSPKEESPMLTSISSATVTSQSLSTIVQAVAPEAGKPSMTQEDPLFNEEFELHYNDPASIKKQEVLESHPALSCKNLEASNAEVDVILHKTLIPSFAFLSASVCLIVGFHEPSIFLIMALFVVSLCF</sequence>
<reference evidence="4" key="2">
    <citation type="submission" date="2025-08" db="UniProtKB">
        <authorList>
            <consortium name="RefSeq"/>
        </authorList>
    </citation>
    <scope>IDENTIFICATION</scope>
    <source>
        <tissue evidence="4">Blood</tissue>
    </source>
</reference>
<protein>
    <submittedName>
        <fullName evidence="4">Uncharacterized protein si:ch211-167b20.8</fullName>
    </submittedName>
</protein>
<dbReference type="Pfam" id="PF03370">
    <property type="entry name" value="CBM_21"/>
    <property type="match status" value="1"/>
</dbReference>
<dbReference type="GO" id="GO:2001069">
    <property type="term" value="F:glycogen binding"/>
    <property type="evidence" value="ECO:0007669"/>
    <property type="project" value="TreeGrafter"/>
</dbReference>
<organism evidence="3 4">
    <name type="scientific">Ictalurus punctatus</name>
    <name type="common">Channel catfish</name>
    <name type="synonym">Silurus punctatus</name>
    <dbReference type="NCBI Taxonomy" id="7998"/>
    <lineage>
        <taxon>Eukaryota</taxon>
        <taxon>Metazoa</taxon>
        <taxon>Chordata</taxon>
        <taxon>Craniata</taxon>
        <taxon>Vertebrata</taxon>
        <taxon>Euteleostomi</taxon>
        <taxon>Actinopterygii</taxon>
        <taxon>Neopterygii</taxon>
        <taxon>Teleostei</taxon>
        <taxon>Ostariophysi</taxon>
        <taxon>Siluriformes</taxon>
        <taxon>Ictaluridae</taxon>
        <taxon>Ictalurus</taxon>
    </lineage>
</organism>
<feature type="region of interest" description="Disordered" evidence="1">
    <location>
        <begin position="15"/>
        <end position="39"/>
    </location>
</feature>
<proteinExistence type="predicted"/>